<proteinExistence type="predicted"/>
<dbReference type="Pfam" id="PF13645">
    <property type="entry name" value="YkuD_2"/>
    <property type="match status" value="1"/>
</dbReference>
<protein>
    <submittedName>
        <fullName evidence="1">Murein L,D-transpeptidase catalytic domain family protein</fullName>
    </submittedName>
</protein>
<evidence type="ECO:0000313" key="1">
    <source>
        <dbReference type="EMBL" id="NID13348.1"/>
    </source>
</evidence>
<evidence type="ECO:0000313" key="2">
    <source>
        <dbReference type="Proteomes" id="UP000606008"/>
    </source>
</evidence>
<dbReference type="InterPro" id="IPR032676">
    <property type="entry name" value="YkuD_2"/>
</dbReference>
<sequence length="229" mass="24949">MKYISCLFVLIFGCTSLETKTTAQPDAPLPKVRVTGTLFATLGLDTLGLNQSVFDLALRGMKLVPKKKPYLLIADMTQPSSAKRLYVLDLEKKEVLLRTYVAHGRNSGGLMATQFSNATNSNQTSLGFYRVMGRYHGKHGLSLKLKGLEKGFNDNVFARNIVLHGADYVSEDTVRVRGQLGHSEGCPAIPNAITKLILGKVEGGACLFVYYPDPTYLAASSFVNAPVTN</sequence>
<accession>A0ABX0QRH3</accession>
<gene>
    <name evidence="1" type="ORF">F7231_24470</name>
</gene>
<keyword evidence="2" id="KW-1185">Reference proteome</keyword>
<organism evidence="1 2">
    <name type="scientific">Fibrivirga algicola</name>
    <dbReference type="NCBI Taxonomy" id="2950420"/>
    <lineage>
        <taxon>Bacteria</taxon>
        <taxon>Pseudomonadati</taxon>
        <taxon>Bacteroidota</taxon>
        <taxon>Cytophagia</taxon>
        <taxon>Cytophagales</taxon>
        <taxon>Spirosomataceae</taxon>
        <taxon>Fibrivirga</taxon>
    </lineage>
</organism>
<dbReference type="Proteomes" id="UP000606008">
    <property type="component" value="Unassembled WGS sequence"/>
</dbReference>
<comment type="caution">
    <text evidence="1">The sequence shown here is derived from an EMBL/GenBank/DDBJ whole genome shotgun (WGS) entry which is preliminary data.</text>
</comment>
<dbReference type="PANTHER" id="PTHR38477:SF1">
    <property type="entry name" value="MUREIN L,D-TRANSPEPTIDASE CATALYTIC DOMAIN FAMILY PROTEIN"/>
    <property type="match status" value="1"/>
</dbReference>
<dbReference type="RefSeq" id="WP_166693886.1">
    <property type="nucleotide sequence ID" value="NZ_WAEL01000011.1"/>
</dbReference>
<name>A0ABX0QRH3_9BACT</name>
<dbReference type="EMBL" id="WAEL01000011">
    <property type="protein sequence ID" value="NID13348.1"/>
    <property type="molecule type" value="Genomic_DNA"/>
</dbReference>
<dbReference type="PANTHER" id="PTHR38477">
    <property type="entry name" value="HYPOTHETICAL EXPORTED PROTEIN"/>
    <property type="match status" value="1"/>
</dbReference>
<reference evidence="1" key="1">
    <citation type="submission" date="2024-05" db="EMBL/GenBank/DDBJ databases">
        <authorList>
            <person name="Jung D.-H."/>
        </authorList>
    </citation>
    <scope>NUCLEOTIDE SEQUENCE</scope>
    <source>
        <strain evidence="1">JA-25</strain>
    </source>
</reference>